<comment type="caution">
    <text evidence="1">The sequence shown here is derived from an EMBL/GenBank/DDBJ whole genome shotgun (WGS) entry which is preliminary data.</text>
</comment>
<dbReference type="Proteomes" id="UP000192521">
    <property type="component" value="Unassembled WGS sequence"/>
</dbReference>
<gene>
    <name evidence="1" type="ORF">B2M27_23250</name>
</gene>
<sequence length="63" mass="6814">MDDDMAGLILNAIGLAVVDLIGERVPITRDNLVDKLERNRRETGNVIGKGANRDAADLVRKGV</sequence>
<dbReference type="RefSeq" id="WP_085007443.1">
    <property type="nucleotide sequence ID" value="NZ_MWPR01000053.1"/>
</dbReference>
<proteinExistence type="predicted"/>
<evidence type="ECO:0000313" key="1">
    <source>
        <dbReference type="EMBL" id="ORJ48000.1"/>
    </source>
</evidence>
<reference evidence="1 2" key="1">
    <citation type="submission" date="2017-02" db="EMBL/GenBank/DDBJ databases">
        <title>Draft genome sequence of a Kluyvera intermedia isolate from a patient with a pancreatic abscess.</title>
        <authorList>
            <person name="Thele R."/>
        </authorList>
    </citation>
    <scope>NUCLEOTIDE SEQUENCE [LARGE SCALE GENOMIC DNA]</scope>
    <source>
        <strain evidence="1 2">FOSA7093</strain>
    </source>
</reference>
<dbReference type="EMBL" id="MWPR01000053">
    <property type="protein sequence ID" value="ORJ48000.1"/>
    <property type="molecule type" value="Genomic_DNA"/>
</dbReference>
<protein>
    <submittedName>
        <fullName evidence="1">Uncharacterized protein</fullName>
    </submittedName>
</protein>
<accession>A0ABX3UAL0</accession>
<organism evidence="1 2">
    <name type="scientific">Kluyvera intermedia</name>
    <name type="common">Enterobacter intermedius</name>
    <dbReference type="NCBI Taxonomy" id="61648"/>
    <lineage>
        <taxon>Bacteria</taxon>
        <taxon>Pseudomonadati</taxon>
        <taxon>Pseudomonadota</taxon>
        <taxon>Gammaproteobacteria</taxon>
        <taxon>Enterobacterales</taxon>
        <taxon>Enterobacteriaceae</taxon>
        <taxon>Kluyvera</taxon>
    </lineage>
</organism>
<name>A0ABX3UAL0_KLUIN</name>
<evidence type="ECO:0000313" key="2">
    <source>
        <dbReference type="Proteomes" id="UP000192521"/>
    </source>
</evidence>
<keyword evidence="2" id="KW-1185">Reference proteome</keyword>